<dbReference type="AlphaFoldDB" id="A0A8T1I9Y1"/>
<evidence type="ECO:0000313" key="2">
    <source>
        <dbReference type="Proteomes" id="UP000760860"/>
    </source>
</evidence>
<dbReference type="EMBL" id="RCMV01000216">
    <property type="protein sequence ID" value="KAG3221509.1"/>
    <property type="molecule type" value="Genomic_DNA"/>
</dbReference>
<dbReference type="VEuPathDB" id="FungiDB:PC110_g17365"/>
<accession>A0A8T1I9Y1</accession>
<dbReference type="Proteomes" id="UP000760860">
    <property type="component" value="Unassembled WGS sequence"/>
</dbReference>
<evidence type="ECO:0000313" key="1">
    <source>
        <dbReference type="EMBL" id="KAG3221509.1"/>
    </source>
</evidence>
<evidence type="ECO:0008006" key="3">
    <source>
        <dbReference type="Google" id="ProtNLM"/>
    </source>
</evidence>
<sequence>MKEYIKEMDETGLAPRHIGSGLRRCAGTTPLNGQPSCDQVVRCVQYLRVKNGEHHTVNSIKALLREFPMQSGIDEDKAFMFGPTLDDDGFAHVYQGEDNSSFIIKVTTIGLLEKFQRQLSKYHLTAMFVVTQLTQYEYAGVLSGLLQVYHKLLQVMPMIDPTLGDAEDAQYNGLTATDSFQQATFLMCFFHALYNVRKQTRQLDDQTGTVV</sequence>
<organism evidence="1 2">
    <name type="scientific">Phytophthora cactorum</name>
    <dbReference type="NCBI Taxonomy" id="29920"/>
    <lineage>
        <taxon>Eukaryota</taxon>
        <taxon>Sar</taxon>
        <taxon>Stramenopiles</taxon>
        <taxon>Oomycota</taxon>
        <taxon>Peronosporomycetes</taxon>
        <taxon>Peronosporales</taxon>
        <taxon>Peronosporaceae</taxon>
        <taxon>Phytophthora</taxon>
    </lineage>
</organism>
<proteinExistence type="predicted"/>
<reference evidence="1" key="1">
    <citation type="submission" date="2018-05" db="EMBL/GenBank/DDBJ databases">
        <title>Effector identification in a new, highly contiguous assembly of the strawberry crown rot pathogen Phytophthora cactorum.</title>
        <authorList>
            <person name="Armitage A.D."/>
            <person name="Nellist C.F."/>
            <person name="Bates H."/>
            <person name="Vickerstaff R.J."/>
            <person name="Harrison R.J."/>
        </authorList>
    </citation>
    <scope>NUCLEOTIDE SEQUENCE</scope>
    <source>
        <strain evidence="1">P421</strain>
    </source>
</reference>
<gene>
    <name evidence="1" type="ORF">PC129_g7771</name>
</gene>
<comment type="caution">
    <text evidence="1">The sequence shown here is derived from an EMBL/GenBank/DDBJ whole genome shotgun (WGS) entry which is preliminary data.</text>
</comment>
<name>A0A8T1I9Y1_9STRA</name>
<protein>
    <recommendedName>
        <fullName evidence="3">MULE transposase domain-containing protein</fullName>
    </recommendedName>
</protein>